<proteinExistence type="predicted"/>
<sequence>MVNLTLTSLWDNPFMHITVPKVALVQDYVSSETTSIHITKSIIAVTTRESKSRINDPSKARGDTVWKRAASMRKRSVRIGFATIRQAGTANTESWCNEIADAIGQRAKIGWRWVSVVEHRGYCPMKR</sequence>
<protein>
    <submittedName>
        <fullName evidence="1">Uncharacterized protein</fullName>
    </submittedName>
</protein>
<gene>
    <name evidence="1" type="ORF">V1478_002726</name>
</gene>
<comment type="caution">
    <text evidence="1">The sequence shown here is derived from an EMBL/GenBank/DDBJ whole genome shotgun (WGS) entry which is preliminary data.</text>
</comment>
<accession>A0ABD2BSG1</accession>
<name>A0ABD2BSG1_VESSQ</name>
<evidence type="ECO:0000313" key="1">
    <source>
        <dbReference type="EMBL" id="KAL2735712.1"/>
    </source>
</evidence>
<organism evidence="1 2">
    <name type="scientific">Vespula squamosa</name>
    <name type="common">Southern yellow jacket</name>
    <name type="synonym">Wasp</name>
    <dbReference type="NCBI Taxonomy" id="30214"/>
    <lineage>
        <taxon>Eukaryota</taxon>
        <taxon>Metazoa</taxon>
        <taxon>Ecdysozoa</taxon>
        <taxon>Arthropoda</taxon>
        <taxon>Hexapoda</taxon>
        <taxon>Insecta</taxon>
        <taxon>Pterygota</taxon>
        <taxon>Neoptera</taxon>
        <taxon>Endopterygota</taxon>
        <taxon>Hymenoptera</taxon>
        <taxon>Apocrita</taxon>
        <taxon>Aculeata</taxon>
        <taxon>Vespoidea</taxon>
        <taxon>Vespidae</taxon>
        <taxon>Vespinae</taxon>
        <taxon>Vespula</taxon>
    </lineage>
</organism>
<dbReference type="Proteomes" id="UP001607302">
    <property type="component" value="Unassembled WGS sequence"/>
</dbReference>
<dbReference type="AlphaFoldDB" id="A0ABD2BSG1"/>
<keyword evidence="2" id="KW-1185">Reference proteome</keyword>
<dbReference type="EMBL" id="JAUDFV010000057">
    <property type="protein sequence ID" value="KAL2735712.1"/>
    <property type="molecule type" value="Genomic_DNA"/>
</dbReference>
<evidence type="ECO:0000313" key="2">
    <source>
        <dbReference type="Proteomes" id="UP001607302"/>
    </source>
</evidence>
<reference evidence="1 2" key="1">
    <citation type="journal article" date="2024" name="Ann. Entomol. Soc. Am.">
        <title>Genomic analyses of the southern and eastern yellowjacket wasps (Hymenoptera: Vespidae) reveal evolutionary signatures of social life.</title>
        <authorList>
            <person name="Catto M.A."/>
            <person name="Caine P.B."/>
            <person name="Orr S.E."/>
            <person name="Hunt B.G."/>
            <person name="Goodisman M.A.D."/>
        </authorList>
    </citation>
    <scope>NUCLEOTIDE SEQUENCE [LARGE SCALE GENOMIC DNA]</scope>
    <source>
        <strain evidence="1">233</strain>
        <tissue evidence="1">Head and thorax</tissue>
    </source>
</reference>